<evidence type="ECO:0000313" key="4">
    <source>
        <dbReference type="EMBL" id="CAF3625909.1"/>
    </source>
</evidence>
<dbReference type="Pfam" id="PF05970">
    <property type="entry name" value="PIF1"/>
    <property type="match status" value="1"/>
</dbReference>
<dbReference type="GO" id="GO:0005524">
    <property type="term" value="F:ATP binding"/>
    <property type="evidence" value="ECO:0007669"/>
    <property type="project" value="UniProtKB-KW"/>
</dbReference>
<dbReference type="AlphaFoldDB" id="A0A818PK05"/>
<protein>
    <recommendedName>
        <fullName evidence="1">ATP-dependent DNA helicase</fullName>
        <ecNumber evidence="1">5.6.2.3</ecNumber>
    </recommendedName>
</protein>
<keyword evidence="1" id="KW-0234">DNA repair</keyword>
<feature type="domain" description="DNA helicase Pif1-like DEAD-box helicase" evidence="3">
    <location>
        <begin position="651"/>
        <end position="798"/>
    </location>
</feature>
<proteinExistence type="inferred from homology"/>
<dbReference type="GO" id="GO:0000723">
    <property type="term" value="P:telomere maintenance"/>
    <property type="evidence" value="ECO:0007669"/>
    <property type="project" value="InterPro"/>
</dbReference>
<comment type="caution">
    <text evidence="4">The sequence shown here is derived from an EMBL/GenBank/DDBJ whole genome shotgun (WGS) entry which is preliminary data.</text>
</comment>
<dbReference type="InterPro" id="IPR027417">
    <property type="entry name" value="P-loop_NTPase"/>
</dbReference>
<evidence type="ECO:0000256" key="1">
    <source>
        <dbReference type="RuleBase" id="RU363044"/>
    </source>
</evidence>
<feature type="compositionally biased region" description="Polar residues" evidence="2">
    <location>
        <begin position="567"/>
        <end position="579"/>
    </location>
</feature>
<evidence type="ECO:0000259" key="3">
    <source>
        <dbReference type="Pfam" id="PF05970"/>
    </source>
</evidence>
<gene>
    <name evidence="4" type="ORF">LUA448_LOCUS31671</name>
</gene>
<accession>A0A818PK05</accession>
<dbReference type="GO" id="GO:0006281">
    <property type="term" value="P:DNA repair"/>
    <property type="evidence" value="ECO:0007669"/>
    <property type="project" value="UniProtKB-KW"/>
</dbReference>
<dbReference type="Proteomes" id="UP000663833">
    <property type="component" value="Unassembled WGS sequence"/>
</dbReference>
<dbReference type="PANTHER" id="PTHR47642">
    <property type="entry name" value="ATP-DEPENDENT DNA HELICASE"/>
    <property type="match status" value="1"/>
</dbReference>
<dbReference type="Gene3D" id="3.40.50.300">
    <property type="entry name" value="P-loop containing nucleotide triphosphate hydrolases"/>
    <property type="match status" value="1"/>
</dbReference>
<dbReference type="PANTHER" id="PTHR47642:SF5">
    <property type="entry name" value="ATP-DEPENDENT DNA HELICASE"/>
    <property type="match status" value="1"/>
</dbReference>
<keyword evidence="1" id="KW-0233">DNA recombination</keyword>
<reference evidence="4" key="1">
    <citation type="submission" date="2021-02" db="EMBL/GenBank/DDBJ databases">
        <authorList>
            <person name="Nowell W R."/>
        </authorList>
    </citation>
    <scope>NUCLEOTIDE SEQUENCE</scope>
</reference>
<keyword evidence="1" id="KW-0547">Nucleotide-binding</keyword>
<dbReference type="SUPFAM" id="SSF52540">
    <property type="entry name" value="P-loop containing nucleoside triphosphate hydrolases"/>
    <property type="match status" value="1"/>
</dbReference>
<sequence length="805" mass="93188">VNNPNYHEIDNLSDDDYLQLVNESNALIARMCHRRMLAFEKFITGKRHPFFIDYTVANYFFKIEFQRGGLPHLHTLLWLNNFHNVDTLDERKTIIEFIDNFLTTSLPDKQTDLETHMLVKKHQWHIHTFTCSKGNAKIRIRRGRKFKDEQSSTLANEIQNKDINKNYLHENEIYEQVDPNNDPDITQLRKEKKEFFERLNCRFGSPFELATETHVRTYREARILTRGDRDIFIKRLTEESRRIIPYNLHFLRTFRCNHDIQIITDPWASAEYLFSYLSKNAQLEKNLVYQMSNCTCSSLAEAKSVLLKTGNAILSHHQVGKVEASWTVLGIPLYHSSIRCKILYISLPWEEERILKRGRTQVITTDDLVETLTHKYIKRPSIPSVIDNMTLFEFLTWFDYDGSSLNKETILNEPVVENPLWRHDFEQPPLLQTANLLPRIILSSGSILIQHKKPACISFHCHTDDPIRAIYSMLSIGIQYRDPIEQFLGGKQDNDIKTIHETLLKYKSSLLERFNILPAAYKIQMINALERLCDLNAHDFVTKSRESFIFLDEEEENTEDGTKDTIHQNNSKKSAVSTTNKEKSLTNDVTKNERENFLNSNKLLTNNTYTPTEQLLASANSEQIFLANFFRQYLGALTQYEDSRERCKNVTKPLPFHIVINGLAGSGKSYAVSIIEQMLTDFCISESAVRNRPRKRKGLLKMAHTGKAALNIHGWTIHTALGMRPDNSSTPNDATSFKIHSLKDGLGDLLLIIIDEISLVSHSLFQKINKRLNQIFNVSDKSSVYFGNIPILLFGDLAIWLNVNQ</sequence>
<keyword evidence="1" id="KW-0378">Hydrolase</keyword>
<comment type="cofactor">
    <cofactor evidence="1">
        <name>Mg(2+)</name>
        <dbReference type="ChEBI" id="CHEBI:18420"/>
    </cofactor>
</comment>
<keyword evidence="1" id="KW-0347">Helicase</keyword>
<name>A0A818PK05_9BILA</name>
<comment type="catalytic activity">
    <reaction evidence="1">
        <text>ATP + H2O = ADP + phosphate + H(+)</text>
        <dbReference type="Rhea" id="RHEA:13065"/>
        <dbReference type="ChEBI" id="CHEBI:15377"/>
        <dbReference type="ChEBI" id="CHEBI:15378"/>
        <dbReference type="ChEBI" id="CHEBI:30616"/>
        <dbReference type="ChEBI" id="CHEBI:43474"/>
        <dbReference type="ChEBI" id="CHEBI:456216"/>
        <dbReference type="EC" id="5.6.2.3"/>
    </reaction>
</comment>
<keyword evidence="1" id="KW-0227">DNA damage</keyword>
<comment type="similarity">
    <text evidence="1">Belongs to the helicase family.</text>
</comment>
<dbReference type="EC" id="5.6.2.3" evidence="1"/>
<evidence type="ECO:0000256" key="2">
    <source>
        <dbReference type="SAM" id="MobiDB-lite"/>
    </source>
</evidence>
<dbReference type="GO" id="GO:0006310">
    <property type="term" value="P:DNA recombination"/>
    <property type="evidence" value="ECO:0007669"/>
    <property type="project" value="UniProtKB-KW"/>
</dbReference>
<dbReference type="InterPro" id="IPR051055">
    <property type="entry name" value="PIF1_helicase"/>
</dbReference>
<dbReference type="InterPro" id="IPR010285">
    <property type="entry name" value="DNA_helicase_pif1-like_DEAD"/>
</dbReference>
<evidence type="ECO:0000313" key="5">
    <source>
        <dbReference type="Proteomes" id="UP000663833"/>
    </source>
</evidence>
<organism evidence="4 5">
    <name type="scientific">Rotaria socialis</name>
    <dbReference type="NCBI Taxonomy" id="392032"/>
    <lineage>
        <taxon>Eukaryota</taxon>
        <taxon>Metazoa</taxon>
        <taxon>Spiralia</taxon>
        <taxon>Gnathifera</taxon>
        <taxon>Rotifera</taxon>
        <taxon>Eurotatoria</taxon>
        <taxon>Bdelloidea</taxon>
        <taxon>Philodinida</taxon>
        <taxon>Philodinidae</taxon>
        <taxon>Rotaria</taxon>
    </lineage>
</organism>
<dbReference type="GO" id="GO:0043139">
    <property type="term" value="F:5'-3' DNA helicase activity"/>
    <property type="evidence" value="ECO:0007669"/>
    <property type="project" value="UniProtKB-EC"/>
</dbReference>
<feature type="region of interest" description="Disordered" evidence="2">
    <location>
        <begin position="555"/>
        <end position="586"/>
    </location>
</feature>
<keyword evidence="1" id="KW-0067">ATP-binding</keyword>
<feature type="non-terminal residue" evidence="4">
    <location>
        <position position="1"/>
    </location>
</feature>
<dbReference type="GO" id="GO:0016787">
    <property type="term" value="F:hydrolase activity"/>
    <property type="evidence" value="ECO:0007669"/>
    <property type="project" value="UniProtKB-KW"/>
</dbReference>
<dbReference type="EMBL" id="CAJNYD010004711">
    <property type="protein sequence ID" value="CAF3625909.1"/>
    <property type="molecule type" value="Genomic_DNA"/>
</dbReference>